<reference evidence="1 2" key="1">
    <citation type="submission" date="2014-06" db="EMBL/GenBank/DDBJ databases">
        <authorList>
            <person name="Swart Estienne"/>
        </authorList>
    </citation>
    <scope>NUCLEOTIDE SEQUENCE [LARGE SCALE GENOMIC DNA]</scope>
    <source>
        <strain evidence="1 2">130c</strain>
    </source>
</reference>
<evidence type="ECO:0000313" key="1">
    <source>
        <dbReference type="EMBL" id="CDW89002.1"/>
    </source>
</evidence>
<keyword evidence="2" id="KW-1185">Reference proteome</keyword>
<dbReference type="InParanoid" id="A0A078B6T4"/>
<sequence>MTGGYTGDTKFNQIRVFKVENLLVIGYSNDQSITQSDDSSLSVPFMLLIDNRGSIQWSVKVEQAQNQQFEEMRISLDQTSAIAISYQLGFNLYEFDMSYDQLQISWHAQGDGMDLLSDRNIDVQYCKSTQNDGKNLILKIKDDLDSQTLYIGSFVNQMLTYNQQVSKMAVCNNATHAHIYMTMKEFFPDSKQVESFVQFIEGIDNANISVIQSRTMRAPNFNVSTQDHFIIKDMTKDKKFENQVAFITANQLKYRGSGQLERTTQTELIQEYGAIALDFTNELILLEINTQDSSFYFKNMNEIGKTLTDMDDLALDASDLKYYNLNADQIIEDYCPTGEII</sequence>
<dbReference type="EMBL" id="CCKQ01017133">
    <property type="protein sequence ID" value="CDW89002.1"/>
    <property type="molecule type" value="Genomic_DNA"/>
</dbReference>
<evidence type="ECO:0000313" key="2">
    <source>
        <dbReference type="Proteomes" id="UP000039865"/>
    </source>
</evidence>
<gene>
    <name evidence="1" type="primary">Contig3055.g3264</name>
    <name evidence="1" type="ORF">STYLEM_18130</name>
</gene>
<dbReference type="AlphaFoldDB" id="A0A078B6T4"/>
<protein>
    <submittedName>
        <fullName evidence="1">Uncharacterized protein</fullName>
    </submittedName>
</protein>
<organism evidence="1 2">
    <name type="scientific">Stylonychia lemnae</name>
    <name type="common">Ciliate</name>
    <dbReference type="NCBI Taxonomy" id="5949"/>
    <lineage>
        <taxon>Eukaryota</taxon>
        <taxon>Sar</taxon>
        <taxon>Alveolata</taxon>
        <taxon>Ciliophora</taxon>
        <taxon>Intramacronucleata</taxon>
        <taxon>Spirotrichea</taxon>
        <taxon>Stichotrichia</taxon>
        <taxon>Sporadotrichida</taxon>
        <taxon>Oxytrichidae</taxon>
        <taxon>Stylonychinae</taxon>
        <taxon>Stylonychia</taxon>
    </lineage>
</organism>
<name>A0A078B6T4_STYLE</name>
<dbReference type="Proteomes" id="UP000039865">
    <property type="component" value="Unassembled WGS sequence"/>
</dbReference>
<accession>A0A078B6T4</accession>
<proteinExistence type="predicted"/>